<feature type="compositionally biased region" description="Basic and acidic residues" evidence="1">
    <location>
        <begin position="1"/>
        <end position="22"/>
    </location>
</feature>
<evidence type="ECO:0000313" key="2">
    <source>
        <dbReference type="EMBL" id="MCI97172.1"/>
    </source>
</evidence>
<name>A0A392WBR9_9FABA</name>
<feature type="region of interest" description="Disordered" evidence="1">
    <location>
        <begin position="1"/>
        <end position="34"/>
    </location>
</feature>
<dbReference type="EMBL" id="LXQA011434948">
    <property type="protein sequence ID" value="MCI97172.1"/>
    <property type="molecule type" value="Genomic_DNA"/>
</dbReference>
<keyword evidence="3" id="KW-1185">Reference proteome</keyword>
<evidence type="ECO:0000313" key="3">
    <source>
        <dbReference type="Proteomes" id="UP000265520"/>
    </source>
</evidence>
<evidence type="ECO:0000256" key="1">
    <source>
        <dbReference type="SAM" id="MobiDB-lite"/>
    </source>
</evidence>
<reference evidence="2 3" key="1">
    <citation type="journal article" date="2018" name="Front. Plant Sci.">
        <title>Red Clover (Trifolium pratense) and Zigzag Clover (T. medium) - A Picture of Genomic Similarities and Differences.</title>
        <authorList>
            <person name="Dluhosova J."/>
            <person name="Istvanek J."/>
            <person name="Nedelnik J."/>
            <person name="Repkova J."/>
        </authorList>
    </citation>
    <scope>NUCLEOTIDE SEQUENCE [LARGE SCALE GENOMIC DNA]</scope>
    <source>
        <strain evidence="3">cv. 10/8</strain>
        <tissue evidence="2">Leaf</tissue>
    </source>
</reference>
<comment type="caution">
    <text evidence="2">The sequence shown here is derived from an EMBL/GenBank/DDBJ whole genome shotgun (WGS) entry which is preliminary data.</text>
</comment>
<dbReference type="AlphaFoldDB" id="A0A392WBR9"/>
<protein>
    <submittedName>
        <fullName evidence="2">Uncharacterized protein</fullName>
    </submittedName>
</protein>
<proteinExistence type="predicted"/>
<organism evidence="2 3">
    <name type="scientific">Trifolium medium</name>
    <dbReference type="NCBI Taxonomy" id="97028"/>
    <lineage>
        <taxon>Eukaryota</taxon>
        <taxon>Viridiplantae</taxon>
        <taxon>Streptophyta</taxon>
        <taxon>Embryophyta</taxon>
        <taxon>Tracheophyta</taxon>
        <taxon>Spermatophyta</taxon>
        <taxon>Magnoliopsida</taxon>
        <taxon>eudicotyledons</taxon>
        <taxon>Gunneridae</taxon>
        <taxon>Pentapetalae</taxon>
        <taxon>rosids</taxon>
        <taxon>fabids</taxon>
        <taxon>Fabales</taxon>
        <taxon>Fabaceae</taxon>
        <taxon>Papilionoideae</taxon>
        <taxon>50 kb inversion clade</taxon>
        <taxon>NPAAA clade</taxon>
        <taxon>Hologalegina</taxon>
        <taxon>IRL clade</taxon>
        <taxon>Trifolieae</taxon>
        <taxon>Trifolium</taxon>
    </lineage>
</organism>
<sequence length="34" mass="3746">PDPDQNKPEVEVPTINEEKTHAQVELQGTLSSKS</sequence>
<accession>A0A392WBR9</accession>
<dbReference type="Proteomes" id="UP000265520">
    <property type="component" value="Unassembled WGS sequence"/>
</dbReference>
<feature type="non-terminal residue" evidence="2">
    <location>
        <position position="1"/>
    </location>
</feature>